<protein>
    <submittedName>
        <fullName evidence="6">Glycoside hydrolase</fullName>
    </submittedName>
</protein>
<reference evidence="6" key="2">
    <citation type="submission" date="2017-09" db="EMBL/GenBank/DDBJ databases">
        <title>Depth-based differentiation of microbial function through sediment-hosted aquifers and enrichment of novel symbionts in the deep terrestrial subsurface.</title>
        <authorList>
            <person name="Probst A.J."/>
            <person name="Ladd B."/>
            <person name="Jarett J.K."/>
            <person name="Geller-Mcgrath D.E."/>
            <person name="Sieber C.M.K."/>
            <person name="Emerson J.B."/>
            <person name="Anantharaman K."/>
            <person name="Thomas B.C."/>
            <person name="Malmstrom R."/>
            <person name="Stieglmeier M."/>
            <person name="Klingl A."/>
            <person name="Woyke T."/>
            <person name="Ryan C.M."/>
            <person name="Banfield J.F."/>
        </authorList>
    </citation>
    <scope>NUCLEOTIDE SEQUENCE</scope>
    <source>
        <strain evidence="6">CG_4_8_14_3_um_filter_34_18</strain>
    </source>
</reference>
<dbReference type="InterPro" id="IPR000064">
    <property type="entry name" value="NLP_P60_dom"/>
</dbReference>
<evidence type="ECO:0000313" key="7">
    <source>
        <dbReference type="EMBL" id="PIY31800.1"/>
    </source>
</evidence>
<name>A0A2M7K820_9BACT</name>
<gene>
    <name evidence="7" type="ORF">COZ07_08005</name>
    <name evidence="6" type="ORF">COZ58_04555</name>
</gene>
<dbReference type="EMBL" id="PFIP01000089">
    <property type="protein sequence ID" value="PIX34276.1"/>
    <property type="molecule type" value="Genomic_DNA"/>
</dbReference>
<evidence type="ECO:0000313" key="9">
    <source>
        <dbReference type="Proteomes" id="UP000231493"/>
    </source>
</evidence>
<reference evidence="8 9" key="1">
    <citation type="submission" date="2017-09" db="EMBL/GenBank/DDBJ databases">
        <title>Depth-based differentiation of microbial function through sediment-hosted aquifers and enrichment of novel symbionts in the deep terrestrial subsurface.</title>
        <authorList>
            <person name="Probst A.J."/>
            <person name="Ladd B."/>
            <person name="Jarett J.K."/>
            <person name="Geller-Mcgrath D.E."/>
            <person name="Sieber C.M."/>
            <person name="Emerson J.B."/>
            <person name="Anantharaman K."/>
            <person name="Thomas B.C."/>
            <person name="Malmstrom R."/>
            <person name="Stieglmeier M."/>
            <person name="Klingl A."/>
            <person name="Woyke T."/>
            <person name="Ryan C.M."/>
            <person name="Banfield J.F."/>
        </authorList>
    </citation>
    <scope>NUCLEOTIDE SEQUENCE [LARGE SCALE GENOMIC DNA]</scope>
    <source>
        <strain evidence="7">CG_4_10_14_3_um_filter_34_13</strain>
    </source>
</reference>
<evidence type="ECO:0000313" key="6">
    <source>
        <dbReference type="EMBL" id="PIX34276.1"/>
    </source>
</evidence>
<dbReference type="RefSeq" id="WP_406608085.1">
    <property type="nucleotide sequence ID" value="NZ_PFKO01000297.1"/>
</dbReference>
<evidence type="ECO:0000256" key="1">
    <source>
        <dbReference type="ARBA" id="ARBA00007074"/>
    </source>
</evidence>
<accession>A0A2M7PMF1</accession>
<dbReference type="InterPro" id="IPR027017">
    <property type="entry name" value="P60_peptidase_YkfC"/>
</dbReference>
<dbReference type="Gene3D" id="3.90.1720.10">
    <property type="entry name" value="endopeptidase domain like (from Nostoc punctiforme)"/>
    <property type="match status" value="1"/>
</dbReference>
<dbReference type="SUPFAM" id="SSF54001">
    <property type="entry name" value="Cysteine proteinases"/>
    <property type="match status" value="1"/>
</dbReference>
<dbReference type="AlphaFoldDB" id="A0A2M7K820"/>
<keyword evidence="3 6" id="KW-0378">Hydrolase</keyword>
<keyword evidence="2" id="KW-0645">Protease</keyword>
<accession>A0A2M7K820</accession>
<dbReference type="Proteomes" id="UP000231493">
    <property type="component" value="Unassembled WGS sequence"/>
</dbReference>
<dbReference type="InterPro" id="IPR039439">
    <property type="entry name" value="SH3b1_dom"/>
</dbReference>
<organism evidence="6 9">
    <name type="scientific">Candidatus Infernicultor aquiphilus</name>
    <dbReference type="NCBI Taxonomy" id="1805029"/>
    <lineage>
        <taxon>Bacteria</taxon>
        <taxon>Pseudomonadati</taxon>
        <taxon>Atribacterota</taxon>
        <taxon>Candidatus Phoenicimicrobiia</taxon>
        <taxon>Candidatus Pheonicimicrobiales</taxon>
        <taxon>Candidatus Phoenicimicrobiaceae</taxon>
        <taxon>Candidatus Infernicultor</taxon>
    </lineage>
</organism>
<keyword evidence="4" id="KW-0788">Thiol protease</keyword>
<evidence type="ECO:0000256" key="4">
    <source>
        <dbReference type="ARBA" id="ARBA00022807"/>
    </source>
</evidence>
<feature type="domain" description="NlpC/P60" evidence="5">
    <location>
        <begin position="303"/>
        <end position="455"/>
    </location>
</feature>
<dbReference type="Pfam" id="PF12913">
    <property type="entry name" value="SH3_6"/>
    <property type="match status" value="1"/>
</dbReference>
<dbReference type="EMBL" id="PFKO01000297">
    <property type="protein sequence ID" value="PIY31800.1"/>
    <property type="molecule type" value="Genomic_DNA"/>
</dbReference>
<dbReference type="Proteomes" id="UP000230646">
    <property type="component" value="Unassembled WGS sequence"/>
</dbReference>
<evidence type="ECO:0000313" key="8">
    <source>
        <dbReference type="Proteomes" id="UP000230646"/>
    </source>
</evidence>
<proteinExistence type="inferred from homology"/>
<comment type="similarity">
    <text evidence="1">Belongs to the peptidase C40 family.</text>
</comment>
<sequence>MIKKTMQPPVCAPNVEGFMLKPEYWIEKIGDAEKLILNEVEIIEFNKKSFRKMKYKGFEEWLYDLETYPETITREKLLNTMKSYSSGGVFPSKTCYDIHAKKITKTVKKEVLYQANFDGIPDGIRVEWGMLVKREDVRAFPTDTVFAEEPKGIDFDLFQLTVLPVGSPVAILHQSKNGKWYYIQSMIYKGWVKRESIALAKNKKEIFDYANSDKFLMVTESRIETEPNPFIKEISNILFQMGDKIPLIEFDEIPESIPINNLHAQSPHGCYVVKIPVKDEEGHLEFRLALIARSNDIREGYLPYTRGNIIRQAFKLLGERYGWNGMFKRRDCSQFIMNVYQTMNIIIPSYTRMQEEGAAGKSIEFSGSIQRRESVLSKLQPGDPIHLKGHVVMYLGKVGENHYIIHSGSGYGIKSKDGRIKPVTVHGIFISEVHQLLMSEEKSYLEAFTTAQKFL</sequence>
<dbReference type="Pfam" id="PF00877">
    <property type="entry name" value="NLPC_P60"/>
    <property type="match status" value="1"/>
</dbReference>
<dbReference type="InterPro" id="IPR038765">
    <property type="entry name" value="Papain-like_cys_pep_sf"/>
</dbReference>
<evidence type="ECO:0000256" key="3">
    <source>
        <dbReference type="ARBA" id="ARBA00022801"/>
    </source>
</evidence>
<dbReference type="GO" id="GO:0008234">
    <property type="term" value="F:cysteine-type peptidase activity"/>
    <property type="evidence" value="ECO:0007669"/>
    <property type="project" value="UniProtKB-KW"/>
</dbReference>
<dbReference type="GO" id="GO:0006508">
    <property type="term" value="P:proteolysis"/>
    <property type="evidence" value="ECO:0007669"/>
    <property type="project" value="UniProtKB-KW"/>
</dbReference>
<evidence type="ECO:0000259" key="5">
    <source>
        <dbReference type="PROSITE" id="PS51935"/>
    </source>
</evidence>
<comment type="caution">
    <text evidence="6">The sequence shown here is derived from an EMBL/GenBank/DDBJ whole genome shotgun (WGS) entry which is preliminary data.</text>
</comment>
<dbReference type="PIRSF" id="PIRSF019015">
    <property type="entry name" value="P60_peptidase_YkfC"/>
    <property type="match status" value="1"/>
</dbReference>
<evidence type="ECO:0000256" key="2">
    <source>
        <dbReference type="ARBA" id="ARBA00022670"/>
    </source>
</evidence>
<dbReference type="PROSITE" id="PS51935">
    <property type="entry name" value="NLPC_P60"/>
    <property type="match status" value="1"/>
</dbReference>